<dbReference type="PROSITE" id="PS51158">
    <property type="entry name" value="ALPHA_KINASE"/>
    <property type="match status" value="1"/>
</dbReference>
<feature type="compositionally biased region" description="Low complexity" evidence="6">
    <location>
        <begin position="325"/>
        <end position="338"/>
    </location>
</feature>
<feature type="region of interest" description="Disordered" evidence="6">
    <location>
        <begin position="316"/>
        <end position="349"/>
    </location>
</feature>
<evidence type="ECO:0000313" key="8">
    <source>
        <dbReference type="EMBL" id="CAE7448444.1"/>
    </source>
</evidence>
<evidence type="ECO:0000259" key="7">
    <source>
        <dbReference type="PROSITE" id="PS51158"/>
    </source>
</evidence>
<evidence type="ECO:0000256" key="1">
    <source>
        <dbReference type="ARBA" id="ARBA00022527"/>
    </source>
</evidence>
<dbReference type="InterPro" id="IPR051852">
    <property type="entry name" value="Alpha-type_PK"/>
</dbReference>
<keyword evidence="4" id="KW-0418">Kinase</keyword>
<feature type="domain" description="Alpha-type protein kinase" evidence="7">
    <location>
        <begin position="48"/>
        <end position="300"/>
    </location>
</feature>
<keyword evidence="9" id="KW-1185">Reference proteome</keyword>
<accession>A0A812RS88</accession>
<comment type="caution">
    <text evidence="8">The sequence shown here is derived from an EMBL/GenBank/DDBJ whole genome shotgun (WGS) entry which is preliminary data.</text>
</comment>
<dbReference type="InterPro" id="IPR004166">
    <property type="entry name" value="a-kinase_dom"/>
</dbReference>
<feature type="non-terminal residue" evidence="8">
    <location>
        <position position="1"/>
    </location>
</feature>
<reference evidence="8" key="1">
    <citation type="submission" date="2021-02" db="EMBL/GenBank/DDBJ databases">
        <authorList>
            <person name="Dougan E. K."/>
            <person name="Rhodes N."/>
            <person name="Thang M."/>
            <person name="Chan C."/>
        </authorList>
    </citation>
    <scope>NUCLEOTIDE SEQUENCE</scope>
</reference>
<evidence type="ECO:0000256" key="3">
    <source>
        <dbReference type="ARBA" id="ARBA00022741"/>
    </source>
</evidence>
<dbReference type="SUPFAM" id="SSF56112">
    <property type="entry name" value="Protein kinase-like (PK-like)"/>
    <property type="match status" value="1"/>
</dbReference>
<evidence type="ECO:0000256" key="4">
    <source>
        <dbReference type="ARBA" id="ARBA00022777"/>
    </source>
</evidence>
<protein>
    <submittedName>
        <fullName evidence="8">EEF2K protein</fullName>
    </submittedName>
</protein>
<dbReference type="EMBL" id="CAJNJA010019646">
    <property type="protein sequence ID" value="CAE7448444.1"/>
    <property type="molecule type" value="Genomic_DNA"/>
</dbReference>
<dbReference type="Pfam" id="PF02816">
    <property type="entry name" value="Alpha_kinase"/>
    <property type="match status" value="1"/>
</dbReference>
<evidence type="ECO:0000256" key="2">
    <source>
        <dbReference type="ARBA" id="ARBA00022679"/>
    </source>
</evidence>
<dbReference type="GO" id="GO:1903013">
    <property type="term" value="P:response to differentiation-inducing factor 1"/>
    <property type="evidence" value="ECO:0007669"/>
    <property type="project" value="TreeGrafter"/>
</dbReference>
<evidence type="ECO:0000313" key="9">
    <source>
        <dbReference type="Proteomes" id="UP000601435"/>
    </source>
</evidence>
<dbReference type="AlphaFoldDB" id="A0A812RS88"/>
<dbReference type="OrthoDB" id="301415at2759"/>
<proteinExistence type="predicted"/>
<feature type="region of interest" description="Disordered" evidence="6">
    <location>
        <begin position="364"/>
        <end position="387"/>
    </location>
</feature>
<sequence>GHAQGQASRDDAQHKTKEKSLNQRQVTFEYSHQFVWDDRSINFPSSRRGLNFNGKGFHEYLHRPGSLLAPVYIRLQPFTEGGMRHVYCFKDSSVKLWAEQGNDEMAMRAAGTNARMVAKLSRYADEWHNSFDVVSAYAKSSAIAKWYSRIFTLAAADRLGLKGRSMARIIFVECYIYEARDGYDAPTKFFVGERYLPGSFLKYNSNHGYVNPEAPDTEIAQAFSHFTFEASGGKHMVLDLQGVYVDKEHRRRPHIIMTDPQVVSLEKSFGPGDLGVEGMRAFFNSHKCGATCRQMRLDPYTLKRLRRIIRRRKVGCTGPEHDSDVSSAPAPVGEVAPPALMPPTPGESGSIMSLRAPQAVAPLPSEATPGIEAPPSSALTASVPSEPKADIASEGQLLSLSRHSARSKVLGFRVRGLGLRV</sequence>
<dbReference type="InterPro" id="IPR011009">
    <property type="entry name" value="Kinase-like_dom_sf"/>
</dbReference>
<dbReference type="GO" id="GO:0031037">
    <property type="term" value="P:myosin II filament disassembly"/>
    <property type="evidence" value="ECO:0007669"/>
    <property type="project" value="TreeGrafter"/>
</dbReference>
<evidence type="ECO:0000256" key="6">
    <source>
        <dbReference type="SAM" id="MobiDB-lite"/>
    </source>
</evidence>
<dbReference type="Gene3D" id="3.20.200.10">
    <property type="entry name" value="MHCK/EF2 kinase"/>
    <property type="match status" value="1"/>
</dbReference>
<feature type="compositionally biased region" description="Basic and acidic residues" evidence="6">
    <location>
        <begin position="8"/>
        <end position="21"/>
    </location>
</feature>
<organism evidence="8 9">
    <name type="scientific">Symbiodinium necroappetens</name>
    <dbReference type="NCBI Taxonomy" id="1628268"/>
    <lineage>
        <taxon>Eukaryota</taxon>
        <taxon>Sar</taxon>
        <taxon>Alveolata</taxon>
        <taxon>Dinophyceae</taxon>
        <taxon>Suessiales</taxon>
        <taxon>Symbiodiniaceae</taxon>
        <taxon>Symbiodinium</taxon>
    </lineage>
</organism>
<dbReference type="GO" id="GO:0005524">
    <property type="term" value="F:ATP binding"/>
    <property type="evidence" value="ECO:0007669"/>
    <property type="project" value="UniProtKB-KW"/>
</dbReference>
<feature type="region of interest" description="Disordered" evidence="6">
    <location>
        <begin position="1"/>
        <end position="22"/>
    </location>
</feature>
<dbReference type="SMART" id="SM00811">
    <property type="entry name" value="Alpha_kinase"/>
    <property type="match status" value="1"/>
</dbReference>
<name>A0A812RS88_9DINO</name>
<evidence type="ECO:0000256" key="5">
    <source>
        <dbReference type="ARBA" id="ARBA00022840"/>
    </source>
</evidence>
<gene>
    <name evidence="8" type="primary">EEF2K</name>
    <name evidence="8" type="ORF">SNEC2469_LOCUS12401</name>
</gene>
<dbReference type="CDD" id="cd04515">
    <property type="entry name" value="Alpha_kinase"/>
    <property type="match status" value="1"/>
</dbReference>
<dbReference type="PANTHER" id="PTHR45992">
    <property type="entry name" value="EUKARYOTIC ELONGATION FACTOR 2 KINASE-RELATED"/>
    <property type="match status" value="1"/>
</dbReference>
<dbReference type="PANTHER" id="PTHR45992:SF2">
    <property type="entry name" value="EUKARYOTIC ELONGATION FACTOR 2 KINASE"/>
    <property type="match status" value="1"/>
</dbReference>
<keyword evidence="5" id="KW-0067">ATP-binding</keyword>
<keyword evidence="2" id="KW-0808">Transferase</keyword>
<dbReference type="Proteomes" id="UP000601435">
    <property type="component" value="Unassembled WGS sequence"/>
</dbReference>
<keyword evidence="1" id="KW-0723">Serine/threonine-protein kinase</keyword>
<keyword evidence="3" id="KW-0547">Nucleotide-binding</keyword>
<dbReference type="GO" id="GO:0004674">
    <property type="term" value="F:protein serine/threonine kinase activity"/>
    <property type="evidence" value="ECO:0007669"/>
    <property type="project" value="UniProtKB-KW"/>
</dbReference>